<dbReference type="InterPro" id="IPR014016">
    <property type="entry name" value="UvrD-like_ATP-bd"/>
</dbReference>
<dbReference type="EMBL" id="FQVG01000012">
    <property type="protein sequence ID" value="SHE68372.1"/>
    <property type="molecule type" value="Genomic_DNA"/>
</dbReference>
<dbReference type="PANTHER" id="PTHR11070">
    <property type="entry name" value="UVRD / RECB / PCRA DNA HELICASE FAMILY MEMBER"/>
    <property type="match status" value="1"/>
</dbReference>
<feature type="binding site" evidence="10">
    <location>
        <begin position="217"/>
        <end position="224"/>
    </location>
    <ligand>
        <name>ATP</name>
        <dbReference type="ChEBI" id="CHEBI:30616"/>
    </ligand>
</feature>
<keyword evidence="6" id="KW-0413">Isomerase</keyword>
<dbReference type="GO" id="GO:0016887">
    <property type="term" value="F:ATP hydrolysis activity"/>
    <property type="evidence" value="ECO:0007669"/>
    <property type="project" value="RHEA"/>
</dbReference>
<evidence type="ECO:0000256" key="7">
    <source>
        <dbReference type="ARBA" id="ARBA00034617"/>
    </source>
</evidence>
<evidence type="ECO:0000256" key="2">
    <source>
        <dbReference type="ARBA" id="ARBA00022741"/>
    </source>
</evidence>
<dbReference type="InterPro" id="IPR014017">
    <property type="entry name" value="DNA_helicase_UvrD-like_C"/>
</dbReference>
<gene>
    <name evidence="13" type="ORF">SAMN02746091_00894</name>
</gene>
<evidence type="ECO:0000256" key="10">
    <source>
        <dbReference type="PROSITE-ProRule" id="PRU00560"/>
    </source>
</evidence>
<evidence type="ECO:0000256" key="6">
    <source>
        <dbReference type="ARBA" id="ARBA00023235"/>
    </source>
</evidence>
<proteinExistence type="inferred from homology"/>
<dbReference type="SUPFAM" id="SSF52540">
    <property type="entry name" value="P-loop containing nucleoside triphosphate hydrolases"/>
    <property type="match status" value="1"/>
</dbReference>
<evidence type="ECO:0000256" key="11">
    <source>
        <dbReference type="SAM" id="Coils"/>
    </source>
</evidence>
<feature type="coiled-coil region" evidence="11">
    <location>
        <begin position="373"/>
        <end position="426"/>
    </location>
</feature>
<dbReference type="PROSITE" id="PS51198">
    <property type="entry name" value="UVRD_HELICASE_ATP_BIND"/>
    <property type="match status" value="1"/>
</dbReference>
<dbReference type="Pfam" id="PF13361">
    <property type="entry name" value="UvrD_C"/>
    <property type="match status" value="1"/>
</dbReference>
<dbReference type="EC" id="5.6.2.4" evidence="8"/>
<evidence type="ECO:0000256" key="4">
    <source>
        <dbReference type="ARBA" id="ARBA00022806"/>
    </source>
</evidence>
<dbReference type="NCBIfam" id="NF041464">
    <property type="entry name" value="HelD_BACSU"/>
    <property type="match status" value="1"/>
</dbReference>
<dbReference type="Pfam" id="PF00580">
    <property type="entry name" value="UvrD-helicase"/>
    <property type="match status" value="1"/>
</dbReference>
<reference evidence="14" key="1">
    <citation type="submission" date="2016-11" db="EMBL/GenBank/DDBJ databases">
        <authorList>
            <person name="Varghese N."/>
            <person name="Submissions S."/>
        </authorList>
    </citation>
    <scope>NUCLEOTIDE SEQUENCE [LARGE SCALE GENOMIC DNA]</scope>
    <source>
        <strain evidence="14">DSM 10124</strain>
    </source>
</reference>
<keyword evidence="4 10" id="KW-0347">Helicase</keyword>
<dbReference type="RefSeq" id="WP_073248076.1">
    <property type="nucleotide sequence ID" value="NZ_FQVG01000012.1"/>
</dbReference>
<dbReference type="Pfam" id="PF13538">
    <property type="entry name" value="UvrD_C_2"/>
    <property type="match status" value="1"/>
</dbReference>
<dbReference type="GO" id="GO:0000725">
    <property type="term" value="P:recombinational repair"/>
    <property type="evidence" value="ECO:0007669"/>
    <property type="project" value="TreeGrafter"/>
</dbReference>
<dbReference type="Gene3D" id="1.10.10.160">
    <property type="match status" value="1"/>
</dbReference>
<keyword evidence="2 10" id="KW-0547">Nucleotide-binding</keyword>
<evidence type="ECO:0000259" key="12">
    <source>
        <dbReference type="PROSITE" id="PS51198"/>
    </source>
</evidence>
<keyword evidence="11" id="KW-0175">Coiled coil</keyword>
<organism evidence="13 14">
    <name type="scientific">Caloramator proteoclasticus DSM 10124</name>
    <dbReference type="NCBI Taxonomy" id="1121262"/>
    <lineage>
        <taxon>Bacteria</taxon>
        <taxon>Bacillati</taxon>
        <taxon>Bacillota</taxon>
        <taxon>Clostridia</taxon>
        <taxon>Eubacteriales</taxon>
        <taxon>Clostridiaceae</taxon>
        <taxon>Caloramator</taxon>
    </lineage>
</organism>
<dbReference type="InterPro" id="IPR013986">
    <property type="entry name" value="DExx_box_DNA_helicase_dom_sf"/>
</dbReference>
<keyword evidence="5 10" id="KW-0067">ATP-binding</keyword>
<keyword evidence="3 10" id="KW-0378">Hydrolase</keyword>
<accession>A0A1M4VHQ3</accession>
<dbReference type="AlphaFoldDB" id="A0A1M4VHQ3"/>
<feature type="domain" description="UvrD-like helicase ATP-binding" evidence="12">
    <location>
        <begin position="196"/>
        <end position="594"/>
    </location>
</feature>
<keyword evidence="14" id="KW-1185">Reference proteome</keyword>
<sequence>MSIQNHPDYKQEVQFLSFILEFLNKYHSSLLKTKDRLNKELSSGVGDPKDDSSDPYISMIINTQLSDTIEEKLKKIENAHKKPYFARVDFTEEGSKNREKLYIGKMSVLDDKNYKPIIIDWRAPIANLYYEGRLGRAHYDCPDGRIYGEIHLKRQYTIDDGKLLNMFDIDITTNDEFLQAFLGANADNRLKDIVSTIQVEQNRIIRADMWKPLIVQGVAGSGKTTIALHRIAYLIYNYDKDFIPENYMIIAPNKLFLNYISDVLPELGVNRVKQTTFEEFAFEVLEKKVKIKDVNSKLSKLVDIEDEREKEIIIEATKFKTSKEFMDTLSLYLKQVEQTIIPQNSFNVGKIELYSYEDIQELFLKNYSDLPFQKRLNEIKKHLQNRAKLKKDELIEKLHRICDLEVNKIKLNIEDTEERRIKLTETYNKRDELIGKVNDFVKNGAQNFIRAIEIKSPFEYYDEFIFSNLFKEQALKYIDKDAYEYLIDSYRENISSNLYEYEDLAPLLFIKYTTLGLSEKIKVKHIVIDEAQDFSVLQLYVLKNIIKDSSFTILGDLNQGIHYYRGVRDWNEIRSIVFNNSANYLTLEQTYRTSIEIMEVANKVISHIKDTQVQIGKPVIRHGERVKVKKLNSLKEVVENIFIKIQELEQSNINTIAIIGKTLSECKEIHKLLKKKGLDFKLITGNEKEYSVKRVIVPSYLSKGLEFDAVFIPNANRDLYKQNELDIKLLYVALTRPLHRLYIYSIGEVCDMLKDIECNEGEGICSL</sequence>
<evidence type="ECO:0000313" key="14">
    <source>
        <dbReference type="Proteomes" id="UP000184423"/>
    </source>
</evidence>
<dbReference type="PANTHER" id="PTHR11070:SF17">
    <property type="entry name" value="DNA HELICASE IV"/>
    <property type="match status" value="1"/>
</dbReference>
<dbReference type="InterPro" id="IPR048228">
    <property type="entry name" value="HelD_bacillota"/>
</dbReference>
<evidence type="ECO:0000313" key="13">
    <source>
        <dbReference type="EMBL" id="SHE68372.1"/>
    </source>
</evidence>
<dbReference type="GO" id="GO:0043138">
    <property type="term" value="F:3'-5' DNA helicase activity"/>
    <property type="evidence" value="ECO:0007669"/>
    <property type="project" value="UniProtKB-EC"/>
</dbReference>
<dbReference type="GO" id="GO:0005829">
    <property type="term" value="C:cytosol"/>
    <property type="evidence" value="ECO:0007669"/>
    <property type="project" value="TreeGrafter"/>
</dbReference>
<comment type="catalytic activity">
    <reaction evidence="9">
        <text>ATP + H2O = ADP + phosphate + H(+)</text>
        <dbReference type="Rhea" id="RHEA:13065"/>
        <dbReference type="ChEBI" id="CHEBI:15377"/>
        <dbReference type="ChEBI" id="CHEBI:15378"/>
        <dbReference type="ChEBI" id="CHEBI:30616"/>
        <dbReference type="ChEBI" id="CHEBI:43474"/>
        <dbReference type="ChEBI" id="CHEBI:456216"/>
        <dbReference type="EC" id="5.6.2.4"/>
    </reaction>
</comment>
<dbReference type="InterPro" id="IPR027417">
    <property type="entry name" value="P-loop_NTPase"/>
</dbReference>
<dbReference type="InterPro" id="IPR000212">
    <property type="entry name" value="DNA_helicase_UvrD/REP"/>
</dbReference>
<evidence type="ECO:0000256" key="5">
    <source>
        <dbReference type="ARBA" id="ARBA00022840"/>
    </source>
</evidence>
<dbReference type="Proteomes" id="UP000184423">
    <property type="component" value="Unassembled WGS sequence"/>
</dbReference>
<comment type="catalytic activity">
    <reaction evidence="7">
        <text>Couples ATP hydrolysis with the unwinding of duplex DNA by translocating in the 3'-5' direction.</text>
        <dbReference type="EC" id="5.6.2.4"/>
    </reaction>
</comment>
<dbReference type="GO" id="GO:0003677">
    <property type="term" value="F:DNA binding"/>
    <property type="evidence" value="ECO:0007669"/>
    <property type="project" value="InterPro"/>
</dbReference>
<evidence type="ECO:0000256" key="3">
    <source>
        <dbReference type="ARBA" id="ARBA00022801"/>
    </source>
</evidence>
<protein>
    <recommendedName>
        <fullName evidence="8">DNA 3'-5' helicase</fullName>
        <ecNumber evidence="8">5.6.2.4</ecNumber>
    </recommendedName>
</protein>
<evidence type="ECO:0000256" key="8">
    <source>
        <dbReference type="ARBA" id="ARBA00034808"/>
    </source>
</evidence>
<evidence type="ECO:0000256" key="1">
    <source>
        <dbReference type="ARBA" id="ARBA00009922"/>
    </source>
</evidence>
<evidence type="ECO:0000256" key="9">
    <source>
        <dbReference type="ARBA" id="ARBA00048988"/>
    </source>
</evidence>
<name>A0A1M4VHQ3_9CLOT</name>
<comment type="similarity">
    <text evidence="1">Belongs to the helicase family. UvrD subfamily.</text>
</comment>
<dbReference type="Gene3D" id="3.40.50.300">
    <property type="entry name" value="P-loop containing nucleotide triphosphate hydrolases"/>
    <property type="match status" value="3"/>
</dbReference>
<dbReference type="GO" id="GO:0005524">
    <property type="term" value="F:ATP binding"/>
    <property type="evidence" value="ECO:0007669"/>
    <property type="project" value="UniProtKB-UniRule"/>
</dbReference>
<dbReference type="InterPro" id="IPR027785">
    <property type="entry name" value="UvrD-like_helicase_C"/>
</dbReference>